<dbReference type="EMBL" id="ML995816">
    <property type="protein sequence ID" value="KAF2772229.1"/>
    <property type="molecule type" value="Genomic_DNA"/>
</dbReference>
<feature type="compositionally biased region" description="Polar residues" evidence="1">
    <location>
        <begin position="299"/>
        <end position="318"/>
    </location>
</feature>
<organism evidence="2 3">
    <name type="scientific">Teratosphaeria nubilosa</name>
    <dbReference type="NCBI Taxonomy" id="161662"/>
    <lineage>
        <taxon>Eukaryota</taxon>
        <taxon>Fungi</taxon>
        <taxon>Dikarya</taxon>
        <taxon>Ascomycota</taxon>
        <taxon>Pezizomycotina</taxon>
        <taxon>Dothideomycetes</taxon>
        <taxon>Dothideomycetidae</taxon>
        <taxon>Mycosphaerellales</taxon>
        <taxon>Teratosphaeriaceae</taxon>
        <taxon>Teratosphaeria</taxon>
    </lineage>
</organism>
<name>A0A6G1LI32_9PEZI</name>
<dbReference type="AlphaFoldDB" id="A0A6G1LI32"/>
<feature type="region of interest" description="Disordered" evidence="1">
    <location>
        <begin position="485"/>
        <end position="515"/>
    </location>
</feature>
<feature type="compositionally biased region" description="Polar residues" evidence="1">
    <location>
        <begin position="273"/>
        <end position="289"/>
    </location>
</feature>
<reference evidence="2" key="1">
    <citation type="journal article" date="2020" name="Stud. Mycol.">
        <title>101 Dothideomycetes genomes: a test case for predicting lifestyles and emergence of pathogens.</title>
        <authorList>
            <person name="Haridas S."/>
            <person name="Albert R."/>
            <person name="Binder M."/>
            <person name="Bloem J."/>
            <person name="Labutti K."/>
            <person name="Salamov A."/>
            <person name="Andreopoulos B."/>
            <person name="Baker S."/>
            <person name="Barry K."/>
            <person name="Bills G."/>
            <person name="Bluhm B."/>
            <person name="Cannon C."/>
            <person name="Castanera R."/>
            <person name="Culley D."/>
            <person name="Daum C."/>
            <person name="Ezra D."/>
            <person name="Gonzalez J."/>
            <person name="Henrissat B."/>
            <person name="Kuo A."/>
            <person name="Liang C."/>
            <person name="Lipzen A."/>
            <person name="Lutzoni F."/>
            <person name="Magnuson J."/>
            <person name="Mondo S."/>
            <person name="Nolan M."/>
            <person name="Ohm R."/>
            <person name="Pangilinan J."/>
            <person name="Park H.-J."/>
            <person name="Ramirez L."/>
            <person name="Alfaro M."/>
            <person name="Sun H."/>
            <person name="Tritt A."/>
            <person name="Yoshinaga Y."/>
            <person name="Zwiers L.-H."/>
            <person name="Turgeon B."/>
            <person name="Goodwin S."/>
            <person name="Spatafora J."/>
            <person name="Crous P."/>
            <person name="Grigoriev I."/>
        </authorList>
    </citation>
    <scope>NUCLEOTIDE SEQUENCE</scope>
    <source>
        <strain evidence="2">CBS 116005</strain>
    </source>
</reference>
<dbReference type="Gene3D" id="2.160.20.80">
    <property type="entry name" value="E3 ubiquitin-protein ligase SopA"/>
    <property type="match status" value="1"/>
</dbReference>
<dbReference type="OrthoDB" id="433512at2759"/>
<feature type="compositionally biased region" description="Low complexity" evidence="1">
    <location>
        <begin position="434"/>
        <end position="454"/>
    </location>
</feature>
<accession>A0A6G1LI32</accession>
<dbReference type="SUPFAM" id="SSF141571">
    <property type="entry name" value="Pentapeptide repeat-like"/>
    <property type="match status" value="1"/>
</dbReference>
<feature type="region of interest" description="Disordered" evidence="1">
    <location>
        <begin position="429"/>
        <end position="459"/>
    </location>
</feature>
<feature type="compositionally biased region" description="Polar residues" evidence="1">
    <location>
        <begin position="327"/>
        <end position="342"/>
    </location>
</feature>
<keyword evidence="3" id="KW-1185">Reference proteome</keyword>
<evidence type="ECO:0000313" key="3">
    <source>
        <dbReference type="Proteomes" id="UP000799436"/>
    </source>
</evidence>
<evidence type="ECO:0000313" key="2">
    <source>
        <dbReference type="EMBL" id="KAF2772229.1"/>
    </source>
</evidence>
<feature type="region of interest" description="Disordered" evidence="1">
    <location>
        <begin position="273"/>
        <end position="359"/>
    </location>
</feature>
<protein>
    <submittedName>
        <fullName evidence="2">Uncharacterized protein</fullName>
    </submittedName>
</protein>
<sequence length="553" mass="60047">MTHARASLLTGTYLIEASVPEVGIDLLKSDQHRHRHASPQSAIALACLSSMATTTPDCRNWEDIILQKMKFAALTDEPTIAEPMIAPQTIVSHTGNAAEEEDEHGIAWMPAKPPGFHANGAFFCVRIQDCDISRFRLTDCFFQHVVYTVCEIDGLALQNCLFDNVIFANCSFHNVTLHDICLRNVVCRNVVFAEYTWTNEKVVDEELGPDSLKPVITGSRLGDSTPSDMAGVDWVTRASATAAAPAQSDEELARILHYELNGETVDTWNAWENTSGAWDNQPQSDTPINEDQEAGHSDWGNTAPVSTQWRDQTNQDNSAGPAGGSRMPQSAQSRTALVQYSDSGDDMQEAPQPQPKSAVASEIVAPASAAETKSRTTHTFGNKPSSAAYVNTSTLQDGEWVSEKPHSLYDAKLWKVERRYHRTFDAQFKPDWPAAPATSTNSTTTSHSAGSGATERMRMLPPMNQVSATDSADYRDPPHVRLAQKASESAGRNIARLGPSSPAAQGASTGHGKALTASTVRPAACASTEAPKKTSDANASMTFSCRKKDFYSR</sequence>
<dbReference type="Proteomes" id="UP000799436">
    <property type="component" value="Unassembled WGS sequence"/>
</dbReference>
<evidence type="ECO:0000256" key="1">
    <source>
        <dbReference type="SAM" id="MobiDB-lite"/>
    </source>
</evidence>
<gene>
    <name evidence="2" type="ORF">EJ03DRAFT_217040</name>
</gene>
<proteinExistence type="predicted"/>